<sequence length="108" mass="11182">MTPTPVPSTTAPPSSPGAVPRPTATSSPTPPRQPRNNSEREFSCDMASDGVPVCEGDVPASVGEYRTPSEEIERQSTAESEAALQACMEQTGMTRDECIADAAAGNAS</sequence>
<name>A0A4Y3WS53_9PSEU</name>
<comment type="caution">
    <text evidence="2">The sequence shown here is derived from an EMBL/GenBank/DDBJ whole genome shotgun (WGS) entry which is preliminary data.</text>
</comment>
<dbReference type="EMBL" id="BJNG01000029">
    <property type="protein sequence ID" value="GEC21121.1"/>
    <property type="molecule type" value="Genomic_DNA"/>
</dbReference>
<proteinExistence type="predicted"/>
<protein>
    <submittedName>
        <fullName evidence="2">Uncharacterized protein</fullName>
    </submittedName>
</protein>
<dbReference type="Proteomes" id="UP000320338">
    <property type="component" value="Unassembled WGS sequence"/>
</dbReference>
<reference evidence="2 3" key="1">
    <citation type="submission" date="2019-06" db="EMBL/GenBank/DDBJ databases">
        <title>Whole genome shotgun sequence of Pseudonocardia hydrocarbonoxydans NBRC 14498.</title>
        <authorList>
            <person name="Hosoyama A."/>
            <person name="Uohara A."/>
            <person name="Ohji S."/>
            <person name="Ichikawa N."/>
        </authorList>
    </citation>
    <scope>NUCLEOTIDE SEQUENCE [LARGE SCALE GENOMIC DNA]</scope>
    <source>
        <strain evidence="2 3">NBRC 14498</strain>
    </source>
</reference>
<evidence type="ECO:0000256" key="1">
    <source>
        <dbReference type="SAM" id="MobiDB-lite"/>
    </source>
</evidence>
<evidence type="ECO:0000313" key="2">
    <source>
        <dbReference type="EMBL" id="GEC21121.1"/>
    </source>
</evidence>
<feature type="region of interest" description="Disordered" evidence="1">
    <location>
        <begin position="1"/>
        <end position="43"/>
    </location>
</feature>
<organism evidence="2 3">
    <name type="scientific">Pseudonocardia hydrocarbonoxydans</name>
    <dbReference type="NCBI Taxonomy" id="76726"/>
    <lineage>
        <taxon>Bacteria</taxon>
        <taxon>Bacillati</taxon>
        <taxon>Actinomycetota</taxon>
        <taxon>Actinomycetes</taxon>
        <taxon>Pseudonocardiales</taxon>
        <taxon>Pseudonocardiaceae</taxon>
        <taxon>Pseudonocardia</taxon>
    </lineage>
</organism>
<dbReference type="AlphaFoldDB" id="A0A4Y3WS53"/>
<feature type="compositionally biased region" description="Low complexity" evidence="1">
    <location>
        <begin position="7"/>
        <end position="27"/>
    </location>
</feature>
<gene>
    <name evidence="2" type="ORF">PHY01_34040</name>
</gene>
<keyword evidence="3" id="KW-1185">Reference proteome</keyword>
<evidence type="ECO:0000313" key="3">
    <source>
        <dbReference type="Proteomes" id="UP000320338"/>
    </source>
</evidence>
<accession>A0A4Y3WS53</accession>